<protein>
    <submittedName>
        <fullName evidence="2">LytTr DNA-binding region</fullName>
    </submittedName>
</protein>
<organism evidence="2 3">
    <name type="scientific">Emticicia oligotrophica (strain DSM 17448 / CIP 109782 / MTCC 6937 / GPTSA100-15)</name>
    <dbReference type="NCBI Taxonomy" id="929562"/>
    <lineage>
        <taxon>Bacteria</taxon>
        <taxon>Pseudomonadati</taxon>
        <taxon>Bacteroidota</taxon>
        <taxon>Cytophagia</taxon>
        <taxon>Cytophagales</taxon>
        <taxon>Leadbetterellaceae</taxon>
        <taxon>Emticicia</taxon>
    </lineage>
</organism>
<evidence type="ECO:0000313" key="3">
    <source>
        <dbReference type="Proteomes" id="UP000002875"/>
    </source>
</evidence>
<dbReference type="RefSeq" id="WP_015030004.1">
    <property type="nucleotide sequence ID" value="NC_018748.1"/>
</dbReference>
<accession>A0ABN4APW7</accession>
<evidence type="ECO:0000313" key="2">
    <source>
        <dbReference type="EMBL" id="AFK04310.1"/>
    </source>
</evidence>
<name>A0ABN4APW7_EMTOG</name>
<sequence>MQFPSLNQICHLEGSINYTIVHLNNGHKKMFPYTLKKCEAFLSQIHGHSFIRIHKSYLVKKDSIKEIKTRPLNIVILNSGKELPLARRRKIK</sequence>
<dbReference type="Gene3D" id="2.40.50.1020">
    <property type="entry name" value="LytTr DNA-binding domain"/>
    <property type="match status" value="1"/>
</dbReference>
<dbReference type="SMART" id="SM00850">
    <property type="entry name" value="LytTR"/>
    <property type="match status" value="1"/>
</dbReference>
<dbReference type="Pfam" id="PF04397">
    <property type="entry name" value="LytTR"/>
    <property type="match status" value="1"/>
</dbReference>
<feature type="domain" description="HTH LytTR-type" evidence="1">
    <location>
        <begin position="1"/>
        <end position="92"/>
    </location>
</feature>
<dbReference type="EMBL" id="CP002961">
    <property type="protein sequence ID" value="AFK04310.1"/>
    <property type="molecule type" value="Genomic_DNA"/>
</dbReference>
<proteinExistence type="predicted"/>
<evidence type="ECO:0000259" key="1">
    <source>
        <dbReference type="PROSITE" id="PS50930"/>
    </source>
</evidence>
<keyword evidence="3" id="KW-1185">Reference proteome</keyword>
<dbReference type="GO" id="GO:0003677">
    <property type="term" value="F:DNA binding"/>
    <property type="evidence" value="ECO:0007669"/>
    <property type="project" value="UniProtKB-KW"/>
</dbReference>
<dbReference type="PROSITE" id="PS50930">
    <property type="entry name" value="HTH_LYTTR"/>
    <property type="match status" value="1"/>
</dbReference>
<keyword evidence="2" id="KW-0238">DNA-binding</keyword>
<dbReference type="InterPro" id="IPR007492">
    <property type="entry name" value="LytTR_DNA-bd_dom"/>
</dbReference>
<gene>
    <name evidence="2" type="ordered locus">Emtol_3177</name>
</gene>
<reference evidence="2 3" key="1">
    <citation type="submission" date="2011-07" db="EMBL/GenBank/DDBJ databases">
        <title>The complete genome of chromosome of Emticicia oligotrophica DSM 17448.</title>
        <authorList>
            <consortium name="US DOE Joint Genome Institute (JGI-PGF)"/>
            <person name="Lucas S."/>
            <person name="Han J."/>
            <person name="Lapidus A."/>
            <person name="Bruce D."/>
            <person name="Goodwin L."/>
            <person name="Pitluck S."/>
            <person name="Peters L."/>
            <person name="Kyrpides N."/>
            <person name="Mavromatis K."/>
            <person name="Ivanova N."/>
            <person name="Ovchinnikova G."/>
            <person name="Teshima H."/>
            <person name="Detter J.C."/>
            <person name="Tapia R."/>
            <person name="Han C."/>
            <person name="Land M."/>
            <person name="Hauser L."/>
            <person name="Markowitz V."/>
            <person name="Cheng J.-F."/>
            <person name="Hugenholtz P."/>
            <person name="Woyke T."/>
            <person name="Wu D."/>
            <person name="Tindall B."/>
            <person name="Pomrenke H."/>
            <person name="Brambilla E."/>
            <person name="Klenk H.-P."/>
            <person name="Eisen J.A."/>
        </authorList>
    </citation>
    <scope>NUCLEOTIDE SEQUENCE [LARGE SCALE GENOMIC DNA]</scope>
    <source>
        <strain evidence="2 3">DSM 17448</strain>
    </source>
</reference>
<dbReference type="Proteomes" id="UP000002875">
    <property type="component" value="Chromosome"/>
</dbReference>